<comment type="caution">
    <text evidence="1">The sequence shown here is derived from an EMBL/GenBank/DDBJ whole genome shotgun (WGS) entry which is preliminary data.</text>
</comment>
<dbReference type="Proteomes" id="UP000016480">
    <property type="component" value="Unassembled WGS sequence"/>
</dbReference>
<dbReference type="AlphaFoldDB" id="A0A8T0BY91"/>
<gene>
    <name evidence="1" type="ORF">PRUB_b0178</name>
</gene>
<proteinExistence type="predicted"/>
<organism evidence="1 2">
    <name type="scientific">Pseudoalteromonas rubra</name>
    <dbReference type="NCBI Taxonomy" id="43658"/>
    <lineage>
        <taxon>Bacteria</taxon>
        <taxon>Pseudomonadati</taxon>
        <taxon>Pseudomonadota</taxon>
        <taxon>Gammaproteobacteria</taxon>
        <taxon>Alteromonadales</taxon>
        <taxon>Pseudoalteromonadaceae</taxon>
        <taxon>Pseudoalteromonas</taxon>
    </lineage>
</organism>
<reference evidence="1 2" key="1">
    <citation type="journal article" date="2012" name="J. Bacteriol.">
        <title>Genome sequence of the cycloprodigiosin-producing bacterial strain Pseudoalteromonas rubra ATCC 29570(T).</title>
        <authorList>
            <person name="Xie B.B."/>
            <person name="Shu Y.L."/>
            <person name="Qin Q.L."/>
            <person name="Rong J.C."/>
            <person name="Zhang X.Y."/>
            <person name="Chen X.L."/>
            <person name="Zhou B.C."/>
            <person name="Zhang Y.Z."/>
        </authorList>
    </citation>
    <scope>NUCLEOTIDE SEQUENCE [LARGE SCALE GENOMIC DNA]</scope>
    <source>
        <strain evidence="1 2">DSM 6842</strain>
    </source>
</reference>
<sequence length="46" mass="5242">MVLDKVCMFIFLLRHHRELTEASQHQVLCAGRQTINGCKVSATLSR</sequence>
<accession>A0A8T0BY91</accession>
<evidence type="ECO:0000313" key="1">
    <source>
        <dbReference type="EMBL" id="KAF7781072.1"/>
    </source>
</evidence>
<protein>
    <submittedName>
        <fullName evidence="1">Uncharacterized protein</fullName>
    </submittedName>
</protein>
<dbReference type="EMBL" id="AHCD03000044">
    <property type="protein sequence ID" value="KAF7781072.1"/>
    <property type="molecule type" value="Genomic_DNA"/>
</dbReference>
<evidence type="ECO:0000313" key="2">
    <source>
        <dbReference type="Proteomes" id="UP000016480"/>
    </source>
</evidence>
<name>A0A8T0BY91_9GAMM</name>